<evidence type="ECO:0000313" key="15">
    <source>
        <dbReference type="EMBL" id="TVM35005.1"/>
    </source>
</evidence>
<gene>
    <name evidence="15" type="ORF">DQK91_06255</name>
    <name evidence="14" type="ORF">E8L03_03835</name>
</gene>
<dbReference type="InterPro" id="IPR052390">
    <property type="entry name" value="tRNA_nt/polyA_polymerase"/>
</dbReference>
<dbReference type="AlphaFoldDB" id="A0A6P1ZJS4"/>
<accession>A0A6P1ZJS4</accession>
<dbReference type="Gene3D" id="3.30.460.10">
    <property type="entry name" value="Beta Polymerase, domain 2"/>
    <property type="match status" value="1"/>
</dbReference>
<dbReference type="CDD" id="cd05398">
    <property type="entry name" value="NT_ClassII-CCAase"/>
    <property type="match status" value="1"/>
</dbReference>
<keyword evidence="5" id="KW-0819">tRNA processing</keyword>
<dbReference type="SUPFAM" id="SSF81301">
    <property type="entry name" value="Nucleotidyltransferase"/>
    <property type="match status" value="1"/>
</dbReference>
<dbReference type="Gene3D" id="1.10.3090.10">
    <property type="entry name" value="cca-adding enzyme, domain 2"/>
    <property type="match status" value="1"/>
</dbReference>
<dbReference type="InterPro" id="IPR038763">
    <property type="entry name" value="DHH_sf"/>
</dbReference>
<dbReference type="Pfam" id="PF00571">
    <property type="entry name" value="CBS"/>
    <property type="match status" value="2"/>
</dbReference>
<dbReference type="InterPro" id="IPR000644">
    <property type="entry name" value="CBS_dom"/>
</dbReference>
<dbReference type="OrthoDB" id="9805698at2"/>
<dbReference type="GO" id="GO:0046872">
    <property type="term" value="F:metal ion binding"/>
    <property type="evidence" value="ECO:0007669"/>
    <property type="project" value="UniProtKB-KW"/>
</dbReference>
<dbReference type="Pfam" id="PF01368">
    <property type="entry name" value="DHH"/>
    <property type="match status" value="1"/>
</dbReference>
<keyword evidence="11" id="KW-0129">CBS domain</keyword>
<evidence type="ECO:0000256" key="9">
    <source>
        <dbReference type="ARBA" id="ARBA00022842"/>
    </source>
</evidence>
<proteinExistence type="inferred from homology"/>
<keyword evidence="10 12" id="KW-0694">RNA-binding</keyword>
<dbReference type="InterPro" id="IPR003156">
    <property type="entry name" value="DHHA1_dom"/>
</dbReference>
<keyword evidence="7" id="KW-0479">Metal-binding</keyword>
<keyword evidence="4 12" id="KW-0808">Transferase</keyword>
<dbReference type="RefSeq" id="WP_144234557.1">
    <property type="nucleotide sequence ID" value="NZ_CP039543.1"/>
</dbReference>
<dbReference type="Gene3D" id="3.90.1640.10">
    <property type="entry name" value="inorganic pyrophosphatase (n-terminal core)"/>
    <property type="match status" value="1"/>
</dbReference>
<evidence type="ECO:0000256" key="8">
    <source>
        <dbReference type="ARBA" id="ARBA00022741"/>
    </source>
</evidence>
<dbReference type="GO" id="GO:0008033">
    <property type="term" value="P:tRNA processing"/>
    <property type="evidence" value="ECO:0007669"/>
    <property type="project" value="UniProtKB-KW"/>
</dbReference>
<dbReference type="Pfam" id="PF02272">
    <property type="entry name" value="DHHA1"/>
    <property type="match status" value="1"/>
</dbReference>
<evidence type="ECO:0000256" key="10">
    <source>
        <dbReference type="ARBA" id="ARBA00022884"/>
    </source>
</evidence>
<comment type="cofactor">
    <cofactor evidence="1">
        <name>Mg(2+)</name>
        <dbReference type="ChEBI" id="CHEBI:18420"/>
    </cofactor>
</comment>
<dbReference type="Proteomes" id="UP000503251">
    <property type="component" value="Chromosome"/>
</dbReference>
<dbReference type="PROSITE" id="PS51371">
    <property type="entry name" value="CBS"/>
    <property type="match status" value="2"/>
</dbReference>
<dbReference type="InterPro" id="IPR046342">
    <property type="entry name" value="CBS_dom_sf"/>
</dbReference>
<dbReference type="GO" id="GO:0000166">
    <property type="term" value="F:nucleotide binding"/>
    <property type="evidence" value="ECO:0007669"/>
    <property type="project" value="UniProtKB-KW"/>
</dbReference>
<dbReference type="PANTHER" id="PTHR47788">
    <property type="entry name" value="POLYA POLYMERASE"/>
    <property type="match status" value="1"/>
</dbReference>
<dbReference type="PANTHER" id="PTHR47788:SF1">
    <property type="entry name" value="A-ADDING TRNA NUCLEOTIDYLTRANSFERASE"/>
    <property type="match status" value="1"/>
</dbReference>
<organism evidence="15 16">
    <name type="scientific">Oceanidesulfovibrio marinus</name>
    <dbReference type="NCBI Taxonomy" id="370038"/>
    <lineage>
        <taxon>Bacteria</taxon>
        <taxon>Pseudomonadati</taxon>
        <taxon>Thermodesulfobacteriota</taxon>
        <taxon>Desulfovibrionia</taxon>
        <taxon>Desulfovibrionales</taxon>
        <taxon>Desulfovibrionaceae</taxon>
        <taxon>Oceanidesulfovibrio</taxon>
    </lineage>
</organism>
<reference evidence="14 17" key="2">
    <citation type="submission" date="2019-04" db="EMBL/GenBank/DDBJ databases">
        <title>Isolation and culture of sulfate reducing bacteria from the cold seep of the South China Sea.</title>
        <authorList>
            <person name="Sun C."/>
            <person name="Liu R."/>
        </authorList>
    </citation>
    <scope>NUCLEOTIDE SEQUENCE [LARGE SCALE GENOMIC DNA]</scope>
    <source>
        <strain evidence="14 17">CS1</strain>
    </source>
</reference>
<dbReference type="Proteomes" id="UP000434052">
    <property type="component" value="Unassembled WGS sequence"/>
</dbReference>
<dbReference type="SUPFAM" id="SSF81891">
    <property type="entry name" value="Poly A polymerase C-terminal region-like"/>
    <property type="match status" value="1"/>
</dbReference>
<dbReference type="EMBL" id="QMIF01000003">
    <property type="protein sequence ID" value="TVM35005.1"/>
    <property type="molecule type" value="Genomic_DNA"/>
</dbReference>
<keyword evidence="6" id="KW-0548">Nucleotidyltransferase</keyword>
<evidence type="ECO:0000256" key="1">
    <source>
        <dbReference type="ARBA" id="ARBA00001946"/>
    </source>
</evidence>
<evidence type="ECO:0000256" key="6">
    <source>
        <dbReference type="ARBA" id="ARBA00022695"/>
    </source>
</evidence>
<keyword evidence="3" id="KW-0820">tRNA-binding</keyword>
<feature type="domain" description="CBS" evidence="13">
    <location>
        <begin position="397"/>
        <end position="455"/>
    </location>
</feature>
<dbReference type="GO" id="GO:0000049">
    <property type="term" value="F:tRNA binding"/>
    <property type="evidence" value="ECO:0007669"/>
    <property type="project" value="UniProtKB-KW"/>
</dbReference>
<evidence type="ECO:0000256" key="2">
    <source>
        <dbReference type="ARBA" id="ARBA00007265"/>
    </source>
</evidence>
<evidence type="ECO:0000256" key="5">
    <source>
        <dbReference type="ARBA" id="ARBA00022694"/>
    </source>
</evidence>
<dbReference type="InterPro" id="IPR001667">
    <property type="entry name" value="DDH_dom"/>
</dbReference>
<name>A0A6P1ZJS4_9BACT</name>
<dbReference type="Gene3D" id="3.10.310.30">
    <property type="match status" value="1"/>
</dbReference>
<evidence type="ECO:0000313" key="14">
    <source>
        <dbReference type="EMBL" id="QJT08108.1"/>
    </source>
</evidence>
<dbReference type="Pfam" id="PF01743">
    <property type="entry name" value="PolyA_pol"/>
    <property type="match status" value="1"/>
</dbReference>
<dbReference type="Gene3D" id="3.10.580.10">
    <property type="entry name" value="CBS-domain"/>
    <property type="match status" value="2"/>
</dbReference>
<evidence type="ECO:0000256" key="12">
    <source>
        <dbReference type="RuleBase" id="RU003953"/>
    </source>
</evidence>
<keyword evidence="17" id="KW-1185">Reference proteome</keyword>
<dbReference type="SMART" id="SM00116">
    <property type="entry name" value="CBS"/>
    <property type="match status" value="2"/>
</dbReference>
<keyword evidence="9" id="KW-0460">Magnesium</keyword>
<keyword evidence="8" id="KW-0547">Nucleotide-binding</keyword>
<dbReference type="InterPro" id="IPR002646">
    <property type="entry name" value="PolA_pol_head_dom"/>
</dbReference>
<evidence type="ECO:0000313" key="17">
    <source>
        <dbReference type="Proteomes" id="UP000503251"/>
    </source>
</evidence>
<dbReference type="GO" id="GO:0016779">
    <property type="term" value="F:nucleotidyltransferase activity"/>
    <property type="evidence" value="ECO:0007669"/>
    <property type="project" value="UniProtKB-KW"/>
</dbReference>
<evidence type="ECO:0000256" key="3">
    <source>
        <dbReference type="ARBA" id="ARBA00022555"/>
    </source>
</evidence>
<dbReference type="EMBL" id="CP039543">
    <property type="protein sequence ID" value="QJT08108.1"/>
    <property type="molecule type" value="Genomic_DNA"/>
</dbReference>
<protein>
    <submittedName>
        <fullName evidence="14">CBS domain-containing protein</fullName>
    </submittedName>
    <submittedName>
        <fullName evidence="15">Polya polymerase</fullName>
    </submittedName>
</protein>
<evidence type="ECO:0000256" key="4">
    <source>
        <dbReference type="ARBA" id="ARBA00022679"/>
    </source>
</evidence>
<dbReference type="SUPFAM" id="SSF54631">
    <property type="entry name" value="CBS-domain pair"/>
    <property type="match status" value="1"/>
</dbReference>
<comment type="similarity">
    <text evidence="2 12">Belongs to the tRNA nucleotidyltransferase/poly(A) polymerase family.</text>
</comment>
<dbReference type="SUPFAM" id="SSF64182">
    <property type="entry name" value="DHH phosphoesterases"/>
    <property type="match status" value="1"/>
</dbReference>
<evidence type="ECO:0000259" key="13">
    <source>
        <dbReference type="PROSITE" id="PS51371"/>
    </source>
</evidence>
<evidence type="ECO:0000313" key="16">
    <source>
        <dbReference type="Proteomes" id="UP000434052"/>
    </source>
</evidence>
<feature type="domain" description="CBS" evidence="13">
    <location>
        <begin position="333"/>
        <end position="391"/>
    </location>
</feature>
<sequence>MSKKKKKERIKASVVITAHVNADFDCLAAMIAASKLYEGAALAFPGSQEKNLRNFFIQSATYLFNFQNPRDIDPDSVETLVVVDTRQRSRLAHVEPILERADKGEVKVHVWDHHPDSSEEGEDIAYDDGAVVFWGSATAILVDRIEKRGIRLTEDEATMMALGIYEDTGSFTFASTTEHDFLAGAYLKSQGMDLNVVTDILHRDLTAEQISILNDLLESAVTHEINGVPVVVAEVAIDEFMGDFALLAHKLLEMENIRVLFALGMMRDRVHVVARSRTPDVDVSVICKSLGGGGHEFAASATVKDRTLTQVKDELFALLYSHINPQRLVRDLMTSPVISIHEDEPIDAAVEIMTRYGLKALPVLARENDSCAGILDHATADKAKAHGLGQVTVDAYMARDCQVINPASDLYPVMEIIVGMGQRLCPVVEDGMVVGVVTRTDLINHLIEEPARIPETLLPERRSRERSIRSLMRERLSEHRLQLLEEAGRLAESMNHQVFAVGGFVRDLLLRRDVLDMDLVVEGDGIAFARALAKKLGGRVRAHKKFRTAVIVYTPPGEGENGLPPEEQKVDVATARLEYYEYPAALPTVELSSIKMDLFRRDFTINALAVQLNPEDFGRLVDFFGAQRDIKERVIRVLHSLSFVEDPTRILRAIRFEQRFHFRIGKQTTRLIKNAIQLKLVDRLSGARLFNELKLMLREKDFLLDLLRMEEFDVLKAIYPAFSMNQRVEKLLREIEKVLNWYALLYEPTAPRQWLLVLMGLTERFPDEDARGVATRLAIPPRERREFLNLRSLCVETLDRLNTWKYADGSRSGLYFILESLPLEGILFIMARTGDEDLRKHISLHLTKLSHEALEITGEDLIAMGLQPGPDFGKILREVLAAKLDGQAPTLLAELGYAERLVREMRRGGGSGKKRVQ</sequence>
<dbReference type="InterPro" id="IPR043519">
    <property type="entry name" value="NT_sf"/>
</dbReference>
<reference evidence="15 16" key="1">
    <citation type="submission" date="2018-06" db="EMBL/GenBank/DDBJ databases">
        <title>Complete genome of Desulfovibrio marinus P48SEP.</title>
        <authorList>
            <person name="Crispim J.S."/>
            <person name="Vidigal P.M.P."/>
            <person name="Silva L.C.F."/>
            <person name="Araujo L.C."/>
            <person name="Laguardia C.N."/>
            <person name="Dias R.S."/>
            <person name="Sousa M.P."/>
            <person name="Paula S.O."/>
            <person name="Silva C."/>
        </authorList>
    </citation>
    <scope>NUCLEOTIDE SEQUENCE [LARGE SCALE GENOMIC DNA]</scope>
    <source>
        <strain evidence="15 16">P48SEP</strain>
    </source>
</reference>
<evidence type="ECO:0000256" key="11">
    <source>
        <dbReference type="PROSITE-ProRule" id="PRU00703"/>
    </source>
</evidence>
<evidence type="ECO:0000256" key="7">
    <source>
        <dbReference type="ARBA" id="ARBA00022723"/>
    </source>
</evidence>